<evidence type="ECO:0000256" key="1">
    <source>
        <dbReference type="SAM" id="MobiDB-lite"/>
    </source>
</evidence>
<organism evidence="2 3">
    <name type="scientific">Chaetomium strumarium</name>
    <dbReference type="NCBI Taxonomy" id="1170767"/>
    <lineage>
        <taxon>Eukaryota</taxon>
        <taxon>Fungi</taxon>
        <taxon>Dikarya</taxon>
        <taxon>Ascomycota</taxon>
        <taxon>Pezizomycotina</taxon>
        <taxon>Sordariomycetes</taxon>
        <taxon>Sordariomycetidae</taxon>
        <taxon>Sordariales</taxon>
        <taxon>Chaetomiaceae</taxon>
        <taxon>Chaetomium</taxon>
    </lineage>
</organism>
<dbReference type="EMBL" id="JAUDZG010000001">
    <property type="protein sequence ID" value="KAK3309356.1"/>
    <property type="molecule type" value="Genomic_DNA"/>
</dbReference>
<accession>A0AAJ0H036</accession>
<evidence type="ECO:0000313" key="2">
    <source>
        <dbReference type="EMBL" id="KAK3309356.1"/>
    </source>
</evidence>
<protein>
    <submittedName>
        <fullName evidence="2">Uncharacterized protein</fullName>
    </submittedName>
</protein>
<reference evidence="2" key="1">
    <citation type="journal article" date="2023" name="Mol. Phylogenet. Evol.">
        <title>Genome-scale phylogeny and comparative genomics of the fungal order Sordariales.</title>
        <authorList>
            <person name="Hensen N."/>
            <person name="Bonometti L."/>
            <person name="Westerberg I."/>
            <person name="Brannstrom I.O."/>
            <person name="Guillou S."/>
            <person name="Cros-Aarteil S."/>
            <person name="Calhoun S."/>
            <person name="Haridas S."/>
            <person name="Kuo A."/>
            <person name="Mondo S."/>
            <person name="Pangilinan J."/>
            <person name="Riley R."/>
            <person name="LaButti K."/>
            <person name="Andreopoulos B."/>
            <person name="Lipzen A."/>
            <person name="Chen C."/>
            <person name="Yan M."/>
            <person name="Daum C."/>
            <person name="Ng V."/>
            <person name="Clum A."/>
            <person name="Steindorff A."/>
            <person name="Ohm R.A."/>
            <person name="Martin F."/>
            <person name="Silar P."/>
            <person name="Natvig D.O."/>
            <person name="Lalanne C."/>
            <person name="Gautier V."/>
            <person name="Ament-Velasquez S.L."/>
            <person name="Kruys A."/>
            <person name="Hutchinson M.I."/>
            <person name="Powell A.J."/>
            <person name="Barry K."/>
            <person name="Miller A.N."/>
            <person name="Grigoriev I.V."/>
            <person name="Debuchy R."/>
            <person name="Gladieux P."/>
            <person name="Hiltunen Thoren M."/>
            <person name="Johannesson H."/>
        </authorList>
    </citation>
    <scope>NUCLEOTIDE SEQUENCE</scope>
    <source>
        <strain evidence="2">CBS 333.67</strain>
    </source>
</reference>
<dbReference type="Proteomes" id="UP001273166">
    <property type="component" value="Unassembled WGS sequence"/>
</dbReference>
<keyword evidence="3" id="KW-1185">Reference proteome</keyword>
<reference evidence="2" key="2">
    <citation type="submission" date="2023-06" db="EMBL/GenBank/DDBJ databases">
        <authorList>
            <consortium name="Lawrence Berkeley National Laboratory"/>
            <person name="Mondo S.J."/>
            <person name="Hensen N."/>
            <person name="Bonometti L."/>
            <person name="Westerberg I."/>
            <person name="Brannstrom I.O."/>
            <person name="Guillou S."/>
            <person name="Cros-Aarteil S."/>
            <person name="Calhoun S."/>
            <person name="Haridas S."/>
            <person name="Kuo A."/>
            <person name="Pangilinan J."/>
            <person name="Riley R."/>
            <person name="Labutti K."/>
            <person name="Andreopoulos B."/>
            <person name="Lipzen A."/>
            <person name="Chen C."/>
            <person name="Yanf M."/>
            <person name="Daum C."/>
            <person name="Ng V."/>
            <person name="Clum A."/>
            <person name="Steindorff A."/>
            <person name="Ohm R."/>
            <person name="Martin F."/>
            <person name="Silar P."/>
            <person name="Natvig D."/>
            <person name="Lalanne C."/>
            <person name="Gautier V."/>
            <person name="Ament-Velasquez S.L."/>
            <person name="Kruys A."/>
            <person name="Hutchinson M.I."/>
            <person name="Powell A.J."/>
            <person name="Barry K."/>
            <person name="Miller A.N."/>
            <person name="Grigoriev I.V."/>
            <person name="Debuchy R."/>
            <person name="Gladieux P."/>
            <person name="Thoren M.H."/>
            <person name="Johannesson H."/>
        </authorList>
    </citation>
    <scope>NUCLEOTIDE SEQUENCE</scope>
    <source>
        <strain evidence="2">CBS 333.67</strain>
    </source>
</reference>
<dbReference type="GeneID" id="87885303"/>
<feature type="compositionally biased region" description="Low complexity" evidence="1">
    <location>
        <begin position="274"/>
        <end position="283"/>
    </location>
</feature>
<proteinExistence type="predicted"/>
<name>A0AAJ0H036_9PEZI</name>
<gene>
    <name evidence="2" type="ORF">B0T15DRAFT_488096</name>
</gene>
<feature type="compositionally biased region" description="Polar residues" evidence="1">
    <location>
        <begin position="302"/>
        <end position="319"/>
    </location>
</feature>
<dbReference type="AlphaFoldDB" id="A0AAJ0H036"/>
<evidence type="ECO:0000313" key="3">
    <source>
        <dbReference type="Proteomes" id="UP001273166"/>
    </source>
</evidence>
<dbReference type="RefSeq" id="XP_062725136.1">
    <property type="nucleotide sequence ID" value="XM_062866474.1"/>
</dbReference>
<feature type="region of interest" description="Disordered" evidence="1">
    <location>
        <begin position="230"/>
        <end position="319"/>
    </location>
</feature>
<sequence>MSRPSLYRQFRTLLGSTRLTSQVPSGQAIRIERVKIKRANPTRRFLSTVLKVALATQFILAVPSLFPDVEEGDELEEEPLFIPFPLTTKKIPGQPYRGSDPEWREFVRLSKDPQAQRRVRDYVANLAFQAALSSPILAIKLGKPTRIRRYWLDIEYPVMAPPTYERSGLLLTEEELQWATVPCDPWTAKIMNRVLWPQPVALGLWALGKAAVQQTAQDVARYFGFASEGPAGAHARPNPGTLQPLPPTQSPEVQKMLDRIRQQTTRRPAEVDDPSSVSSSAAAQPTTPRDKAPDASGKPALDQSNQATPDQNTWVQEVSSSIAKSQPWETFKKTWRREFLNELKIDPVRGAFFVWGLVEVETPKACLVIDMYTWYDPKTKSYQPGTLKMRLRRVQPKMQSPLPPQ</sequence>
<comment type="caution">
    <text evidence="2">The sequence shown here is derived from an EMBL/GenBank/DDBJ whole genome shotgun (WGS) entry which is preliminary data.</text>
</comment>